<evidence type="ECO:0000313" key="6">
    <source>
        <dbReference type="EMBL" id="OGG95306.1"/>
    </source>
</evidence>
<reference evidence="6 7" key="1">
    <citation type="journal article" date="2016" name="Nat. Commun.">
        <title>Thousands of microbial genomes shed light on interconnected biogeochemical processes in an aquifer system.</title>
        <authorList>
            <person name="Anantharaman K."/>
            <person name="Brown C.T."/>
            <person name="Hug L.A."/>
            <person name="Sharon I."/>
            <person name="Castelle C.J."/>
            <person name="Probst A.J."/>
            <person name="Thomas B.C."/>
            <person name="Singh A."/>
            <person name="Wilkins M.J."/>
            <person name="Karaoz U."/>
            <person name="Brodie E.L."/>
            <person name="Williams K.H."/>
            <person name="Hubbard S.S."/>
            <person name="Banfield J.F."/>
        </authorList>
    </citation>
    <scope>NUCLEOTIDE SEQUENCE [LARGE SCALE GENOMIC DNA]</scope>
</reference>
<dbReference type="EMBL" id="MFNE01000025">
    <property type="protein sequence ID" value="OGG95306.1"/>
    <property type="molecule type" value="Genomic_DNA"/>
</dbReference>
<dbReference type="InterPro" id="IPR029063">
    <property type="entry name" value="SAM-dependent_MTases_sf"/>
</dbReference>
<dbReference type="EC" id="2.1.1.72" evidence="1"/>
<proteinExistence type="predicted"/>
<comment type="caution">
    <text evidence="6">The sequence shown here is derived from an EMBL/GenBank/DDBJ whole genome shotgun (WGS) entry which is preliminary data.</text>
</comment>
<comment type="catalytic activity">
    <reaction evidence="5">
        <text>a 2'-deoxyadenosine in DNA + S-adenosyl-L-methionine = an N(6)-methyl-2'-deoxyadenosine in DNA + S-adenosyl-L-homocysteine + H(+)</text>
        <dbReference type="Rhea" id="RHEA:15197"/>
        <dbReference type="Rhea" id="RHEA-COMP:12418"/>
        <dbReference type="Rhea" id="RHEA-COMP:12419"/>
        <dbReference type="ChEBI" id="CHEBI:15378"/>
        <dbReference type="ChEBI" id="CHEBI:57856"/>
        <dbReference type="ChEBI" id="CHEBI:59789"/>
        <dbReference type="ChEBI" id="CHEBI:90615"/>
        <dbReference type="ChEBI" id="CHEBI:90616"/>
        <dbReference type="EC" id="2.1.1.72"/>
    </reaction>
</comment>
<gene>
    <name evidence="6" type="ORF">A2527_09975</name>
</gene>
<evidence type="ECO:0000256" key="3">
    <source>
        <dbReference type="ARBA" id="ARBA00022679"/>
    </source>
</evidence>
<dbReference type="GO" id="GO:1904047">
    <property type="term" value="F:S-adenosyl-L-methionine binding"/>
    <property type="evidence" value="ECO:0007669"/>
    <property type="project" value="TreeGrafter"/>
</dbReference>
<organism evidence="6 7">
    <name type="scientific">Candidatus Lambdaproteobacteria bacterium RIFOXYD2_FULL_50_16</name>
    <dbReference type="NCBI Taxonomy" id="1817772"/>
    <lineage>
        <taxon>Bacteria</taxon>
        <taxon>Pseudomonadati</taxon>
        <taxon>Pseudomonadota</taxon>
        <taxon>Candidatus Lambdaproteobacteria</taxon>
    </lineage>
</organism>
<dbReference type="PROSITE" id="PS00092">
    <property type="entry name" value="N6_MTASE"/>
    <property type="match status" value="1"/>
</dbReference>
<dbReference type="InterPro" id="IPR012327">
    <property type="entry name" value="MeTrfase_D12"/>
</dbReference>
<dbReference type="SUPFAM" id="SSF53335">
    <property type="entry name" value="S-adenosyl-L-methionine-dependent methyltransferases"/>
    <property type="match status" value="1"/>
</dbReference>
<keyword evidence="4" id="KW-0949">S-adenosyl-L-methionine</keyword>
<accession>A0A1F6GB21</accession>
<dbReference type="AlphaFoldDB" id="A0A1F6GB21"/>
<evidence type="ECO:0000256" key="5">
    <source>
        <dbReference type="ARBA" id="ARBA00047942"/>
    </source>
</evidence>
<evidence type="ECO:0000256" key="2">
    <source>
        <dbReference type="ARBA" id="ARBA00022603"/>
    </source>
</evidence>
<dbReference type="PANTHER" id="PTHR30481">
    <property type="entry name" value="DNA ADENINE METHYLASE"/>
    <property type="match status" value="1"/>
</dbReference>
<name>A0A1F6GB21_9PROT</name>
<dbReference type="Pfam" id="PF02086">
    <property type="entry name" value="MethyltransfD12"/>
    <property type="match status" value="1"/>
</dbReference>
<keyword evidence="2" id="KW-0489">Methyltransferase</keyword>
<dbReference type="GO" id="GO:0009007">
    <property type="term" value="F:site-specific DNA-methyltransferase (adenine-specific) activity"/>
    <property type="evidence" value="ECO:0007669"/>
    <property type="project" value="UniProtKB-EC"/>
</dbReference>
<dbReference type="GO" id="GO:0009307">
    <property type="term" value="P:DNA restriction-modification system"/>
    <property type="evidence" value="ECO:0007669"/>
    <property type="project" value="InterPro"/>
</dbReference>
<evidence type="ECO:0000256" key="4">
    <source>
        <dbReference type="ARBA" id="ARBA00022691"/>
    </source>
</evidence>
<protein>
    <recommendedName>
        <fullName evidence="1">site-specific DNA-methyltransferase (adenine-specific)</fullName>
        <ecNumber evidence="1">2.1.1.72</ecNumber>
    </recommendedName>
</protein>
<dbReference type="InterPro" id="IPR002052">
    <property type="entry name" value="DNA_methylase_N6_adenine_CS"/>
</dbReference>
<dbReference type="PANTHER" id="PTHR30481:SF3">
    <property type="entry name" value="DNA ADENINE METHYLASE"/>
    <property type="match status" value="1"/>
</dbReference>
<dbReference type="STRING" id="1817772.A2527_09975"/>
<evidence type="ECO:0000313" key="7">
    <source>
        <dbReference type="Proteomes" id="UP000178449"/>
    </source>
</evidence>
<dbReference type="GO" id="GO:0006298">
    <property type="term" value="P:mismatch repair"/>
    <property type="evidence" value="ECO:0007669"/>
    <property type="project" value="TreeGrafter"/>
</dbReference>
<dbReference type="Gene3D" id="3.40.50.150">
    <property type="entry name" value="Vaccinia Virus protein VP39"/>
    <property type="match status" value="1"/>
</dbReference>
<dbReference type="GO" id="GO:0043565">
    <property type="term" value="F:sequence-specific DNA binding"/>
    <property type="evidence" value="ECO:0007669"/>
    <property type="project" value="TreeGrafter"/>
</dbReference>
<evidence type="ECO:0000256" key="1">
    <source>
        <dbReference type="ARBA" id="ARBA00011900"/>
    </source>
</evidence>
<dbReference type="Proteomes" id="UP000178449">
    <property type="component" value="Unassembled WGS sequence"/>
</dbReference>
<dbReference type="GO" id="GO:0032259">
    <property type="term" value="P:methylation"/>
    <property type="evidence" value="ECO:0007669"/>
    <property type="project" value="UniProtKB-KW"/>
</dbReference>
<sequence length="114" mass="13302">MVFFLNREMNLNQGKGDLVFIDPPYTVRHNQNGFAKYNEKLFAWNDQKRLRYFVRDARSRGAFIVMINANHKSIHELYQKGFDLETVSRFSPNAAGAKNRGSFEELLDSIVTRL</sequence>
<keyword evidence="3" id="KW-0808">Transferase</keyword>